<feature type="compositionally biased region" description="Polar residues" evidence="1">
    <location>
        <begin position="79"/>
        <end position="97"/>
    </location>
</feature>
<evidence type="ECO:0000256" key="1">
    <source>
        <dbReference type="SAM" id="MobiDB-lite"/>
    </source>
</evidence>
<feature type="compositionally biased region" description="Basic and acidic residues" evidence="1">
    <location>
        <begin position="163"/>
        <end position="183"/>
    </location>
</feature>
<dbReference type="AlphaFoldDB" id="A0A8H5LMK7"/>
<reference evidence="2 3" key="1">
    <citation type="journal article" date="2020" name="ISME J.">
        <title>Uncovering the hidden diversity of litter-decomposition mechanisms in mushroom-forming fungi.</title>
        <authorList>
            <person name="Floudas D."/>
            <person name="Bentzer J."/>
            <person name="Ahren D."/>
            <person name="Johansson T."/>
            <person name="Persson P."/>
            <person name="Tunlid A."/>
        </authorList>
    </citation>
    <scope>NUCLEOTIDE SEQUENCE [LARGE SCALE GENOMIC DNA]</scope>
    <source>
        <strain evidence="2 3">CBS 291.85</strain>
    </source>
</reference>
<keyword evidence="3" id="KW-1185">Reference proteome</keyword>
<dbReference type="EMBL" id="JAACJM010000034">
    <property type="protein sequence ID" value="KAF5363140.1"/>
    <property type="molecule type" value="Genomic_DNA"/>
</dbReference>
<organism evidence="2 3">
    <name type="scientific">Tetrapyrgos nigripes</name>
    <dbReference type="NCBI Taxonomy" id="182062"/>
    <lineage>
        <taxon>Eukaryota</taxon>
        <taxon>Fungi</taxon>
        <taxon>Dikarya</taxon>
        <taxon>Basidiomycota</taxon>
        <taxon>Agaricomycotina</taxon>
        <taxon>Agaricomycetes</taxon>
        <taxon>Agaricomycetidae</taxon>
        <taxon>Agaricales</taxon>
        <taxon>Marasmiineae</taxon>
        <taxon>Marasmiaceae</taxon>
        <taxon>Tetrapyrgos</taxon>
    </lineage>
</organism>
<proteinExistence type="predicted"/>
<feature type="region of interest" description="Disordered" evidence="1">
    <location>
        <begin position="155"/>
        <end position="199"/>
    </location>
</feature>
<dbReference type="Proteomes" id="UP000559256">
    <property type="component" value="Unassembled WGS sequence"/>
</dbReference>
<gene>
    <name evidence="2" type="ORF">D9758_008329</name>
</gene>
<evidence type="ECO:0000313" key="3">
    <source>
        <dbReference type="Proteomes" id="UP000559256"/>
    </source>
</evidence>
<sequence length="199" mass="22446">MSPHASSSPIQDDQDDIHDILYSFYLSDNNSESEEDPEEPLTPYAEYMKDPFNKGDLDCEEEDGELYDLYGRDYCDRSSINSSPDLYNSDSESTSPSPIRHRNHPSSARGRPFVLVHTCKTQDEAAAVMGLPGLSIPKTRDTMAFSSIIIESEDDSPRVIAKPHIEGQDQGRRTSDNKPDVSRGRSRSVRFKDEVTRIR</sequence>
<comment type="caution">
    <text evidence="2">The sequence shown here is derived from an EMBL/GenBank/DDBJ whole genome shotgun (WGS) entry which is preliminary data.</text>
</comment>
<feature type="region of interest" description="Disordered" evidence="1">
    <location>
        <begin position="26"/>
        <end position="59"/>
    </location>
</feature>
<feature type="compositionally biased region" description="Basic and acidic residues" evidence="1">
    <location>
        <begin position="47"/>
        <end position="57"/>
    </location>
</feature>
<feature type="compositionally biased region" description="Basic and acidic residues" evidence="1">
    <location>
        <begin position="190"/>
        <end position="199"/>
    </location>
</feature>
<name>A0A8H5LMK7_9AGAR</name>
<feature type="region of interest" description="Disordered" evidence="1">
    <location>
        <begin position="79"/>
        <end position="110"/>
    </location>
</feature>
<protein>
    <submittedName>
        <fullName evidence="2">Uncharacterized protein</fullName>
    </submittedName>
</protein>
<accession>A0A8H5LMK7</accession>
<evidence type="ECO:0000313" key="2">
    <source>
        <dbReference type="EMBL" id="KAF5363140.1"/>
    </source>
</evidence>